<dbReference type="AlphaFoldDB" id="A0A1W2TNB1"/>
<dbReference type="Proteomes" id="UP000054516">
    <property type="component" value="Unassembled WGS sequence"/>
</dbReference>
<evidence type="ECO:0000313" key="2">
    <source>
        <dbReference type="Proteomes" id="UP000054516"/>
    </source>
</evidence>
<sequence>MEDQETPQSSQEAGWRMRRHASGRSCLALQIARPVATVHRGLPYQSDLCKSFPPRFSAANLTGPERQRFFRAFLRYELLCKWCTSDSLGDSSWYYYLSSLWRYKGRIFRVVEAEAIACVRFYVESLHKAITIQCELHEESQCVIDHLCSDLSYFGLDLAAALLQAATAGKQGREHVRMCWHGLYERRPQDDYSLAFKDCILGYDPLREKDEHYTEGPGMYRMLYPIALSSAMQRYLYRRKAWAFFDDIRLHPARLQHVCFTDADWGDVEKLHSLHDRPIDEYPHSPETQMGYPAPPFWQGNRFVGLDPFWQ</sequence>
<evidence type="ECO:0000313" key="1">
    <source>
        <dbReference type="EMBL" id="GAP89854.2"/>
    </source>
</evidence>
<reference evidence="1" key="1">
    <citation type="submission" date="2016-03" db="EMBL/GenBank/DDBJ databases">
        <title>Draft genome sequence of Rosellinia necatrix.</title>
        <authorList>
            <person name="Kanematsu S."/>
        </authorList>
    </citation>
    <scope>NUCLEOTIDE SEQUENCE [LARGE SCALE GENOMIC DNA]</scope>
    <source>
        <strain evidence="1">W97</strain>
    </source>
</reference>
<protein>
    <submittedName>
        <fullName evidence="1">Uncharacterized protein</fullName>
    </submittedName>
</protein>
<name>A0A1W2TNB1_ROSNE</name>
<dbReference type="EMBL" id="DF977486">
    <property type="protein sequence ID" value="GAP89854.2"/>
    <property type="molecule type" value="Genomic_DNA"/>
</dbReference>
<accession>A0A1W2TNB1</accession>
<keyword evidence="2" id="KW-1185">Reference proteome</keyword>
<organism evidence="1">
    <name type="scientific">Rosellinia necatrix</name>
    <name type="common">White root-rot fungus</name>
    <dbReference type="NCBI Taxonomy" id="77044"/>
    <lineage>
        <taxon>Eukaryota</taxon>
        <taxon>Fungi</taxon>
        <taxon>Dikarya</taxon>
        <taxon>Ascomycota</taxon>
        <taxon>Pezizomycotina</taxon>
        <taxon>Sordariomycetes</taxon>
        <taxon>Xylariomycetidae</taxon>
        <taxon>Xylariales</taxon>
        <taxon>Xylariaceae</taxon>
        <taxon>Rosellinia</taxon>
    </lineage>
</organism>
<gene>
    <name evidence="1" type="ORF">SAMD00023353_4100500</name>
</gene>
<proteinExistence type="predicted"/>
<dbReference type="OrthoDB" id="4636359at2759"/>